<sequence length="89" mass="10343">MLVPVVLPAYLPRYCHEFTHYAVPVTRQWAQCNDHLHENQVSSSLHISRHQSNANQAYICILLELSAAFRCQRTDIEGFARRLGRGHLW</sequence>
<proteinExistence type="predicted"/>
<reference evidence="2" key="2">
    <citation type="submission" date="2015-01" db="EMBL/GenBank/DDBJ databases">
        <title>Evolutionary Origins and Diversification of the Mycorrhizal Mutualists.</title>
        <authorList>
            <consortium name="DOE Joint Genome Institute"/>
            <consortium name="Mycorrhizal Genomics Consortium"/>
            <person name="Kohler A."/>
            <person name="Kuo A."/>
            <person name="Nagy L.G."/>
            <person name="Floudas D."/>
            <person name="Copeland A."/>
            <person name="Barry K.W."/>
            <person name="Cichocki N."/>
            <person name="Veneault-Fourrey C."/>
            <person name="LaButti K."/>
            <person name="Lindquist E.A."/>
            <person name="Lipzen A."/>
            <person name="Lundell T."/>
            <person name="Morin E."/>
            <person name="Murat C."/>
            <person name="Riley R."/>
            <person name="Ohm R."/>
            <person name="Sun H."/>
            <person name="Tunlid A."/>
            <person name="Henrissat B."/>
            <person name="Grigoriev I.V."/>
            <person name="Hibbett D.S."/>
            <person name="Martin F."/>
        </authorList>
    </citation>
    <scope>NUCLEOTIDE SEQUENCE [LARGE SCALE GENOMIC DNA]</scope>
    <source>
        <strain evidence="2">UH-Slu-Lm8-n1</strain>
    </source>
</reference>
<reference evidence="1 2" key="1">
    <citation type="submission" date="2014-04" db="EMBL/GenBank/DDBJ databases">
        <authorList>
            <consortium name="DOE Joint Genome Institute"/>
            <person name="Kuo A."/>
            <person name="Ruytinx J."/>
            <person name="Rineau F."/>
            <person name="Colpaert J."/>
            <person name="Kohler A."/>
            <person name="Nagy L.G."/>
            <person name="Floudas D."/>
            <person name="Copeland A."/>
            <person name="Barry K.W."/>
            <person name="Cichocki N."/>
            <person name="Veneault-Fourrey C."/>
            <person name="LaButti K."/>
            <person name="Lindquist E.A."/>
            <person name="Lipzen A."/>
            <person name="Lundell T."/>
            <person name="Morin E."/>
            <person name="Murat C."/>
            <person name="Sun H."/>
            <person name="Tunlid A."/>
            <person name="Henrissat B."/>
            <person name="Grigoriev I.V."/>
            <person name="Hibbett D.S."/>
            <person name="Martin F."/>
            <person name="Nordberg H.P."/>
            <person name="Cantor M.N."/>
            <person name="Hua S.X."/>
        </authorList>
    </citation>
    <scope>NUCLEOTIDE SEQUENCE [LARGE SCALE GENOMIC DNA]</scope>
    <source>
        <strain evidence="1 2">UH-Slu-Lm8-n1</strain>
    </source>
</reference>
<organism evidence="1 2">
    <name type="scientific">Suillus luteus UH-Slu-Lm8-n1</name>
    <dbReference type="NCBI Taxonomy" id="930992"/>
    <lineage>
        <taxon>Eukaryota</taxon>
        <taxon>Fungi</taxon>
        <taxon>Dikarya</taxon>
        <taxon>Basidiomycota</taxon>
        <taxon>Agaricomycotina</taxon>
        <taxon>Agaricomycetes</taxon>
        <taxon>Agaricomycetidae</taxon>
        <taxon>Boletales</taxon>
        <taxon>Suillineae</taxon>
        <taxon>Suillaceae</taxon>
        <taxon>Suillus</taxon>
    </lineage>
</organism>
<accession>A0A0D0AFZ4</accession>
<keyword evidence="2" id="KW-1185">Reference proteome</keyword>
<dbReference type="AlphaFoldDB" id="A0A0D0AFZ4"/>
<dbReference type="InParanoid" id="A0A0D0AFZ4"/>
<evidence type="ECO:0000313" key="1">
    <source>
        <dbReference type="EMBL" id="KIK49105.1"/>
    </source>
</evidence>
<evidence type="ECO:0000313" key="2">
    <source>
        <dbReference type="Proteomes" id="UP000054485"/>
    </source>
</evidence>
<dbReference type="EMBL" id="KN835134">
    <property type="protein sequence ID" value="KIK49105.1"/>
    <property type="molecule type" value="Genomic_DNA"/>
</dbReference>
<protein>
    <submittedName>
        <fullName evidence="1">Uncharacterized protein</fullName>
    </submittedName>
</protein>
<dbReference type="HOGENOM" id="CLU_2456267_0_0_1"/>
<name>A0A0D0AFZ4_9AGAM</name>
<gene>
    <name evidence="1" type="ORF">CY34DRAFT_797485</name>
</gene>
<dbReference type="Proteomes" id="UP000054485">
    <property type="component" value="Unassembled WGS sequence"/>
</dbReference>